<protein>
    <submittedName>
        <fullName evidence="5">Transketolase</fullName>
    </submittedName>
</protein>
<dbReference type="InterPro" id="IPR029061">
    <property type="entry name" value="THDP-binding"/>
</dbReference>
<evidence type="ECO:0000256" key="3">
    <source>
        <dbReference type="ARBA" id="ARBA00023052"/>
    </source>
</evidence>
<dbReference type="RefSeq" id="WP_084574179.1">
    <property type="nucleotide sequence ID" value="NZ_CP155572.1"/>
</dbReference>
<comment type="cofactor">
    <cofactor evidence="1">
        <name>thiamine diphosphate</name>
        <dbReference type="ChEBI" id="CHEBI:58937"/>
    </cofactor>
</comment>
<dbReference type="EMBL" id="FWXI01000002">
    <property type="protein sequence ID" value="SMC40615.1"/>
    <property type="molecule type" value="Genomic_DNA"/>
</dbReference>
<dbReference type="PANTHER" id="PTHR43825:SF1">
    <property type="entry name" value="TRANSKETOLASE-LIKE PYRIMIDINE-BINDING DOMAIN-CONTAINING PROTEIN"/>
    <property type="match status" value="1"/>
</dbReference>
<keyword evidence="3" id="KW-0786">Thiamine pyrophosphate</keyword>
<evidence type="ECO:0000313" key="6">
    <source>
        <dbReference type="Proteomes" id="UP000192738"/>
    </source>
</evidence>
<dbReference type="Gene3D" id="3.40.50.970">
    <property type="match status" value="1"/>
</dbReference>
<dbReference type="CDD" id="cd07033">
    <property type="entry name" value="TPP_PYR_DXS_TK_like"/>
    <property type="match status" value="1"/>
</dbReference>
<organism evidence="5 6">
    <name type="scientific">Sporomusa malonica</name>
    <dbReference type="NCBI Taxonomy" id="112901"/>
    <lineage>
        <taxon>Bacteria</taxon>
        <taxon>Bacillati</taxon>
        <taxon>Bacillota</taxon>
        <taxon>Negativicutes</taxon>
        <taxon>Selenomonadales</taxon>
        <taxon>Sporomusaceae</taxon>
        <taxon>Sporomusa</taxon>
    </lineage>
</organism>
<dbReference type="SUPFAM" id="SSF52518">
    <property type="entry name" value="Thiamin diphosphate-binding fold (THDP-binding)"/>
    <property type="match status" value="1"/>
</dbReference>
<dbReference type="InterPro" id="IPR005475">
    <property type="entry name" value="Transketolase-like_Pyr-bd"/>
</dbReference>
<evidence type="ECO:0000256" key="2">
    <source>
        <dbReference type="ARBA" id="ARBA00007131"/>
    </source>
</evidence>
<dbReference type="Gene3D" id="3.40.50.920">
    <property type="match status" value="1"/>
</dbReference>
<keyword evidence="6" id="KW-1185">Reference proteome</keyword>
<dbReference type="SUPFAM" id="SSF52922">
    <property type="entry name" value="TK C-terminal domain-like"/>
    <property type="match status" value="1"/>
</dbReference>
<evidence type="ECO:0000259" key="4">
    <source>
        <dbReference type="SMART" id="SM00861"/>
    </source>
</evidence>
<dbReference type="Pfam" id="PF02779">
    <property type="entry name" value="Transket_pyr"/>
    <property type="match status" value="1"/>
</dbReference>
<accession>A0A1W1YWM1</accession>
<reference evidence="5 6" key="1">
    <citation type="submission" date="2017-04" db="EMBL/GenBank/DDBJ databases">
        <authorList>
            <person name="Afonso C.L."/>
            <person name="Miller P.J."/>
            <person name="Scott M.A."/>
            <person name="Spackman E."/>
            <person name="Goraichik I."/>
            <person name="Dimitrov K.M."/>
            <person name="Suarez D.L."/>
            <person name="Swayne D.E."/>
        </authorList>
    </citation>
    <scope>NUCLEOTIDE SEQUENCE [LARGE SCALE GENOMIC DNA]</scope>
    <source>
        <strain evidence="5 6">DSM 5090</strain>
    </source>
</reference>
<dbReference type="InterPro" id="IPR051157">
    <property type="entry name" value="PDH/Transketolase"/>
</dbReference>
<feature type="domain" description="Transketolase-like pyrimidine-binding" evidence="4">
    <location>
        <begin position="20"/>
        <end position="185"/>
    </location>
</feature>
<dbReference type="Proteomes" id="UP000192738">
    <property type="component" value="Unassembled WGS sequence"/>
</dbReference>
<dbReference type="PANTHER" id="PTHR43825">
    <property type="entry name" value="PYRUVATE DEHYDROGENASE E1 COMPONENT"/>
    <property type="match status" value="1"/>
</dbReference>
<dbReference type="OrthoDB" id="8732661at2"/>
<dbReference type="InterPro" id="IPR033248">
    <property type="entry name" value="Transketolase_C"/>
</dbReference>
<comment type="similarity">
    <text evidence="2">Belongs to the transketolase family.</text>
</comment>
<dbReference type="SMART" id="SM00861">
    <property type="entry name" value="Transket_pyr"/>
    <property type="match status" value="1"/>
</dbReference>
<dbReference type="STRING" id="112901.SAMN04488500_102258"/>
<proteinExistence type="inferred from homology"/>
<evidence type="ECO:0000313" key="5">
    <source>
        <dbReference type="EMBL" id="SMC40615.1"/>
    </source>
</evidence>
<sequence length="329" mass="34786">MGVQSHSPTKEVQSKLANQLATREAYGTALKELGDRNKNVVVLDADLSKSTKTNVFAKAHPDRFFNVGIAEQNLMGVAAGLAAAGKIPFVSTFAMFATGRAFEQIRNSICYPQLNVKIAATHAGLTVGEDGASHQSIEDIAIMRALPNMTIIVPADPAETKQAIDFAAEFQGPVYIRLGRAAVPNIFGESYEFRLGKAALLTDGTDVTLIACGVMVAPARHAAEQLISQGISARVLDMATIKPIDKEAIIAAARDTGAIVTCEEHSIIGGLGGAVAEVLGENFPVPLERVGVMDTFGESGTPNELLKKYNLTEEAIVAAAKKVVSRKKA</sequence>
<name>A0A1W1YWM1_9FIRM</name>
<dbReference type="AlphaFoldDB" id="A0A1W1YWM1"/>
<gene>
    <name evidence="5" type="ORF">SAMN04488500_102258</name>
</gene>
<dbReference type="FunFam" id="3.40.50.970:FF:000129">
    <property type="entry name" value="Transketolase"/>
    <property type="match status" value="1"/>
</dbReference>
<dbReference type="Pfam" id="PF02780">
    <property type="entry name" value="Transketolase_C"/>
    <property type="match status" value="1"/>
</dbReference>
<evidence type="ECO:0000256" key="1">
    <source>
        <dbReference type="ARBA" id="ARBA00001964"/>
    </source>
</evidence>
<dbReference type="InterPro" id="IPR009014">
    <property type="entry name" value="Transketo_C/PFOR_II"/>
</dbReference>